<dbReference type="InterPro" id="IPR016187">
    <property type="entry name" value="CTDL_fold"/>
</dbReference>
<dbReference type="Proteomes" id="UP000694523">
    <property type="component" value="Unplaced"/>
</dbReference>
<evidence type="ECO:0000313" key="1">
    <source>
        <dbReference type="Ensembl" id="ENSNMLP00000016268.1"/>
    </source>
</evidence>
<name>A0A8C6TCS8_9GOBI</name>
<evidence type="ECO:0000313" key="2">
    <source>
        <dbReference type="Proteomes" id="UP000694523"/>
    </source>
</evidence>
<organism evidence="1 2">
    <name type="scientific">Neogobius melanostomus</name>
    <name type="common">round goby</name>
    <dbReference type="NCBI Taxonomy" id="47308"/>
    <lineage>
        <taxon>Eukaryota</taxon>
        <taxon>Metazoa</taxon>
        <taxon>Chordata</taxon>
        <taxon>Craniata</taxon>
        <taxon>Vertebrata</taxon>
        <taxon>Euteleostomi</taxon>
        <taxon>Actinopterygii</taxon>
        <taxon>Neopterygii</taxon>
        <taxon>Teleostei</taxon>
        <taxon>Neoteleostei</taxon>
        <taxon>Acanthomorphata</taxon>
        <taxon>Gobiaria</taxon>
        <taxon>Gobiiformes</taxon>
        <taxon>Gobioidei</taxon>
        <taxon>Gobiidae</taxon>
        <taxon>Benthophilinae</taxon>
        <taxon>Neogobiini</taxon>
        <taxon>Neogobius</taxon>
    </lineage>
</organism>
<dbReference type="SUPFAM" id="SSF56436">
    <property type="entry name" value="C-type lectin-like"/>
    <property type="match status" value="1"/>
</dbReference>
<reference evidence="1" key="1">
    <citation type="submission" date="2025-08" db="UniProtKB">
        <authorList>
            <consortium name="Ensembl"/>
        </authorList>
    </citation>
    <scope>IDENTIFICATION</scope>
</reference>
<proteinExistence type="predicted"/>
<keyword evidence="2" id="KW-1185">Reference proteome</keyword>
<sequence>MLCPSSSVHSCPTVPPCVVQCNAGWALNRRKCYHFSANNFRLNWTNSRDMCGSLSADLVKMESREEQVLTNDHRPVVKETNLRFSTCVFFRNLCSIN</sequence>
<dbReference type="InterPro" id="IPR016186">
    <property type="entry name" value="C-type_lectin-like/link_sf"/>
</dbReference>
<dbReference type="Ensembl" id="ENSNMLT00000018277.1">
    <property type="protein sequence ID" value="ENSNMLP00000016268.1"/>
    <property type="gene ID" value="ENSNMLG00000010772.1"/>
</dbReference>
<accession>A0A8C6TCS8</accession>
<protein>
    <recommendedName>
        <fullName evidence="3">C-type lectin domain-containing protein</fullName>
    </recommendedName>
</protein>
<dbReference type="AlphaFoldDB" id="A0A8C6TCS8"/>
<dbReference type="Gene3D" id="3.10.100.10">
    <property type="entry name" value="Mannose-Binding Protein A, subunit A"/>
    <property type="match status" value="1"/>
</dbReference>
<evidence type="ECO:0008006" key="3">
    <source>
        <dbReference type="Google" id="ProtNLM"/>
    </source>
</evidence>
<reference evidence="1" key="2">
    <citation type="submission" date="2025-09" db="UniProtKB">
        <authorList>
            <consortium name="Ensembl"/>
        </authorList>
    </citation>
    <scope>IDENTIFICATION</scope>
</reference>